<sequence>MSTTSITVTESVVAASTPPASSTCSLTLDPTTTINHTKKDVDMDSNSSFEDETPWLLTPPRSVEHSPSMVSTTNVIAPEDMSKLSLPSPSITKQDQVLNETKPHQQPHFESSEIALVPNCPSDKLISTANSVANVLAAVVATAAVKGPISPIVALSTMQQQRANTPSSTPQTPPQAQSKPGSKKCFKKPSPKCGNEDSDQPTNSASLEPTVEIRNGVEWVSFVYSNNRNLKRYTCRTDLDSVHISDMDEDFKCANCVYPRANIEREAYHGNRWAYENECNQLGWKLAWLNADEIAGKRGLIQRAVDSYRNRCPSMRSRRVARQAKLNNGTLRKRKSRDDDEDDKSEHQQSYEASESSSCSQDTKIPRTQPVIDRHPKTFTIDDPATSSRCRIRINIESVDMNEIEESFKTQNSVYPRALIGNDSTLPGSHAKWQHENECNILGWKLAWLNSRQLAGKKNLLQRALDVYRNKFCAHLCPRKNCSRVAPVARVSCLPSTTLTTPLTVEALAAQNKRYAEMSDPIKPTDQMSSSSSSTDTLDFGDCFDASDLFSFDAPTNNTTPDQMIDEPMFIKLEEEPIDYVSLEENSSSTSGTSPSTMAFDPTDDTLAGISPFGMGYMGGSLLEQSFLTNPMSKDLGNDIDTFIDGTMDTTMADGYANDILLQQMFC</sequence>
<feature type="domain" description="DUF8032" evidence="2">
    <location>
        <begin position="376"/>
        <end position="472"/>
    </location>
</feature>
<keyword evidence="4" id="KW-1185">Reference proteome</keyword>
<feature type="domain" description="DUF8032" evidence="2">
    <location>
        <begin position="218"/>
        <end position="311"/>
    </location>
</feature>
<dbReference type="OrthoDB" id="5599902at2759"/>
<feature type="region of interest" description="Disordered" evidence="1">
    <location>
        <begin position="1"/>
        <end position="28"/>
    </location>
</feature>
<accession>A0A8H7UAD9</accession>
<reference evidence="3" key="1">
    <citation type="submission" date="2020-12" db="EMBL/GenBank/DDBJ databases">
        <title>Metabolic potential, ecology and presence of endohyphal bacteria is reflected in genomic diversity of Mucoromycotina.</title>
        <authorList>
            <person name="Muszewska A."/>
            <person name="Okrasinska A."/>
            <person name="Steczkiewicz K."/>
            <person name="Drgas O."/>
            <person name="Orlowska M."/>
            <person name="Perlinska-Lenart U."/>
            <person name="Aleksandrzak-Piekarczyk T."/>
            <person name="Szatraj K."/>
            <person name="Zielenkiewicz U."/>
            <person name="Pilsyk S."/>
            <person name="Malc E."/>
            <person name="Mieczkowski P."/>
            <person name="Kruszewska J.S."/>
            <person name="Biernat P."/>
            <person name="Pawlowska J."/>
        </authorList>
    </citation>
    <scope>NUCLEOTIDE SEQUENCE</scope>
    <source>
        <strain evidence="3">WA0000067209</strain>
    </source>
</reference>
<dbReference type="PANTHER" id="PTHR22949">
    <property type="entry name" value="WHITE COLLAR 2 PROTEIN WC2"/>
    <property type="match status" value="1"/>
</dbReference>
<feature type="compositionally biased region" description="Low complexity" evidence="1">
    <location>
        <begin position="1"/>
        <end position="23"/>
    </location>
</feature>
<comment type="caution">
    <text evidence="3">The sequence shown here is derived from an EMBL/GenBank/DDBJ whole genome shotgun (WGS) entry which is preliminary data.</text>
</comment>
<gene>
    <name evidence="3" type="ORF">INT43_001242</name>
</gene>
<dbReference type="InterPro" id="IPR058345">
    <property type="entry name" value="DUF8032"/>
</dbReference>
<feature type="compositionally biased region" description="Low complexity" evidence="1">
    <location>
        <begin position="350"/>
        <end position="361"/>
    </location>
</feature>
<evidence type="ECO:0000256" key="1">
    <source>
        <dbReference type="SAM" id="MobiDB-lite"/>
    </source>
</evidence>
<dbReference type="Pfam" id="PF26087">
    <property type="entry name" value="DUF8032"/>
    <property type="match status" value="2"/>
</dbReference>
<evidence type="ECO:0000313" key="4">
    <source>
        <dbReference type="Proteomes" id="UP000654370"/>
    </source>
</evidence>
<feature type="compositionally biased region" description="Low complexity" evidence="1">
    <location>
        <begin position="165"/>
        <end position="180"/>
    </location>
</feature>
<dbReference type="Proteomes" id="UP000654370">
    <property type="component" value="Unassembled WGS sequence"/>
</dbReference>
<evidence type="ECO:0000259" key="2">
    <source>
        <dbReference type="Pfam" id="PF26087"/>
    </source>
</evidence>
<evidence type="ECO:0000313" key="3">
    <source>
        <dbReference type="EMBL" id="KAG2175595.1"/>
    </source>
</evidence>
<dbReference type="PANTHER" id="PTHR22949:SF0">
    <property type="entry name" value="RE27538P"/>
    <property type="match status" value="1"/>
</dbReference>
<feature type="region of interest" description="Disordered" evidence="1">
    <location>
        <begin position="158"/>
        <end position="209"/>
    </location>
</feature>
<name>A0A8H7UAD9_MORIS</name>
<proteinExistence type="predicted"/>
<feature type="compositionally biased region" description="Basic residues" evidence="1">
    <location>
        <begin position="181"/>
        <end position="190"/>
    </location>
</feature>
<dbReference type="EMBL" id="JAEPQZ010000011">
    <property type="protein sequence ID" value="KAG2175595.1"/>
    <property type="molecule type" value="Genomic_DNA"/>
</dbReference>
<feature type="region of interest" description="Disordered" evidence="1">
    <location>
        <begin position="323"/>
        <end position="368"/>
    </location>
</feature>
<dbReference type="AlphaFoldDB" id="A0A8H7UAD9"/>
<organism evidence="3 4">
    <name type="scientific">Mortierella isabellina</name>
    <name type="common">Filamentous fungus</name>
    <name type="synonym">Umbelopsis isabellina</name>
    <dbReference type="NCBI Taxonomy" id="91625"/>
    <lineage>
        <taxon>Eukaryota</taxon>
        <taxon>Fungi</taxon>
        <taxon>Fungi incertae sedis</taxon>
        <taxon>Mucoromycota</taxon>
        <taxon>Mucoromycotina</taxon>
        <taxon>Umbelopsidomycetes</taxon>
        <taxon>Umbelopsidales</taxon>
        <taxon>Umbelopsidaceae</taxon>
        <taxon>Umbelopsis</taxon>
    </lineage>
</organism>
<protein>
    <recommendedName>
        <fullName evidence="2">DUF8032 domain-containing protein</fullName>
    </recommendedName>
</protein>